<accession>A0A0B7BQP5</accession>
<reference evidence="2" key="1">
    <citation type="submission" date="2014-12" db="EMBL/GenBank/DDBJ databases">
        <title>Insight into the proteome of Arion vulgaris.</title>
        <authorList>
            <person name="Aradska J."/>
            <person name="Bulat T."/>
            <person name="Smidak R."/>
            <person name="Sarate P."/>
            <person name="Gangsoo J."/>
            <person name="Sialana F."/>
            <person name="Bilban M."/>
            <person name="Lubec G."/>
        </authorList>
    </citation>
    <scope>NUCLEOTIDE SEQUENCE</scope>
    <source>
        <tissue evidence="2">Skin</tissue>
    </source>
</reference>
<dbReference type="EMBL" id="HACG01048739">
    <property type="protein sequence ID" value="CEK95604.1"/>
    <property type="molecule type" value="Transcribed_RNA"/>
</dbReference>
<keyword evidence="1" id="KW-1133">Transmembrane helix</keyword>
<dbReference type="AlphaFoldDB" id="A0A0B7BQP5"/>
<gene>
    <name evidence="2" type="primary">ORF208045</name>
</gene>
<evidence type="ECO:0000313" key="2">
    <source>
        <dbReference type="EMBL" id="CEK95604.1"/>
    </source>
</evidence>
<feature type="transmembrane region" description="Helical" evidence="1">
    <location>
        <begin position="12"/>
        <end position="33"/>
    </location>
</feature>
<proteinExistence type="predicted"/>
<keyword evidence="1" id="KW-0812">Transmembrane</keyword>
<sequence length="53" mass="6002">MMILSLNQSKNYFGYSVAYLGVFGTNRLCILGGPSLRDEDVNRWIGRVCRMSV</sequence>
<name>A0A0B7BQP5_9EUPU</name>
<organism evidence="2">
    <name type="scientific">Arion vulgaris</name>
    <dbReference type="NCBI Taxonomy" id="1028688"/>
    <lineage>
        <taxon>Eukaryota</taxon>
        <taxon>Metazoa</taxon>
        <taxon>Spiralia</taxon>
        <taxon>Lophotrochozoa</taxon>
        <taxon>Mollusca</taxon>
        <taxon>Gastropoda</taxon>
        <taxon>Heterobranchia</taxon>
        <taxon>Euthyneura</taxon>
        <taxon>Panpulmonata</taxon>
        <taxon>Eupulmonata</taxon>
        <taxon>Stylommatophora</taxon>
        <taxon>Helicina</taxon>
        <taxon>Arionoidea</taxon>
        <taxon>Arionidae</taxon>
        <taxon>Arion</taxon>
    </lineage>
</organism>
<evidence type="ECO:0000256" key="1">
    <source>
        <dbReference type="SAM" id="Phobius"/>
    </source>
</evidence>
<keyword evidence="1" id="KW-0472">Membrane</keyword>
<protein>
    <submittedName>
        <fullName evidence="2">Uncharacterized protein</fullName>
    </submittedName>
</protein>